<dbReference type="PANTHER" id="PTHR47938:SF11">
    <property type="entry name" value="PENTACOTRIPEPTIDE-REPEAT REGION OF PRORP DOMAIN-CONTAINING PROTEIN"/>
    <property type="match status" value="1"/>
</dbReference>
<feature type="repeat" description="PPR" evidence="3">
    <location>
        <begin position="616"/>
        <end position="650"/>
    </location>
</feature>
<dbReference type="PROSITE" id="PS51375">
    <property type="entry name" value="PPR"/>
    <property type="match status" value="12"/>
</dbReference>
<feature type="repeat" description="PPR" evidence="3">
    <location>
        <begin position="274"/>
        <end position="308"/>
    </location>
</feature>
<evidence type="ECO:0000256" key="1">
    <source>
        <dbReference type="ARBA" id="ARBA00007626"/>
    </source>
</evidence>
<dbReference type="AlphaFoldDB" id="A0A5N5JB80"/>
<evidence type="ECO:0000313" key="5">
    <source>
        <dbReference type="Proteomes" id="UP000326939"/>
    </source>
</evidence>
<evidence type="ECO:0000256" key="3">
    <source>
        <dbReference type="PROSITE-ProRule" id="PRU00708"/>
    </source>
</evidence>
<dbReference type="Pfam" id="PF01535">
    <property type="entry name" value="PPR"/>
    <property type="match status" value="5"/>
</dbReference>
<dbReference type="InterPro" id="IPR011990">
    <property type="entry name" value="TPR-like_helical_dom_sf"/>
</dbReference>
<feature type="repeat" description="PPR" evidence="3">
    <location>
        <begin position="1067"/>
        <end position="1101"/>
    </location>
</feature>
<dbReference type="Proteomes" id="UP000326939">
    <property type="component" value="Chromosome 17"/>
</dbReference>
<feature type="repeat" description="PPR" evidence="3">
    <location>
        <begin position="962"/>
        <end position="996"/>
    </location>
</feature>
<feature type="repeat" description="PPR" evidence="3">
    <location>
        <begin position="1172"/>
        <end position="1206"/>
    </location>
</feature>
<feature type="repeat" description="PPR" evidence="3">
    <location>
        <begin position="1137"/>
        <end position="1171"/>
    </location>
</feature>
<dbReference type="GO" id="GO:0003729">
    <property type="term" value="F:mRNA binding"/>
    <property type="evidence" value="ECO:0007669"/>
    <property type="project" value="TreeGrafter"/>
</dbReference>
<evidence type="ECO:0000313" key="4">
    <source>
        <dbReference type="EMBL" id="KAB5516401.1"/>
    </source>
</evidence>
<feature type="repeat" description="PPR" evidence="3">
    <location>
        <begin position="756"/>
        <end position="790"/>
    </location>
</feature>
<feature type="repeat" description="PPR" evidence="3">
    <location>
        <begin position="445"/>
        <end position="479"/>
    </location>
</feature>
<comment type="caution">
    <text evidence="4">The sequence shown here is derived from an EMBL/GenBank/DDBJ whole genome shotgun (WGS) entry which is preliminary data.</text>
</comment>
<organism evidence="4 5">
    <name type="scientific">Salix brachista</name>
    <dbReference type="NCBI Taxonomy" id="2182728"/>
    <lineage>
        <taxon>Eukaryota</taxon>
        <taxon>Viridiplantae</taxon>
        <taxon>Streptophyta</taxon>
        <taxon>Embryophyta</taxon>
        <taxon>Tracheophyta</taxon>
        <taxon>Spermatophyta</taxon>
        <taxon>Magnoliopsida</taxon>
        <taxon>eudicotyledons</taxon>
        <taxon>Gunneridae</taxon>
        <taxon>Pentapetalae</taxon>
        <taxon>rosids</taxon>
        <taxon>fabids</taxon>
        <taxon>Malpighiales</taxon>
        <taxon>Salicaceae</taxon>
        <taxon>Saliceae</taxon>
        <taxon>Salix</taxon>
    </lineage>
</organism>
<feature type="repeat" description="PPR" evidence="3">
    <location>
        <begin position="201"/>
        <end position="235"/>
    </location>
</feature>
<evidence type="ECO:0008006" key="6">
    <source>
        <dbReference type="Google" id="ProtNLM"/>
    </source>
</evidence>
<dbReference type="Pfam" id="PF13812">
    <property type="entry name" value="PPR_3"/>
    <property type="match status" value="1"/>
</dbReference>
<dbReference type="NCBIfam" id="TIGR00756">
    <property type="entry name" value="PPR"/>
    <property type="match status" value="7"/>
</dbReference>
<dbReference type="EMBL" id="VDCV01000017">
    <property type="protein sequence ID" value="KAB5516401.1"/>
    <property type="molecule type" value="Genomic_DNA"/>
</dbReference>
<keyword evidence="2" id="KW-0677">Repeat</keyword>
<sequence length="1261" mass="144401">MKSRSRSKLLCNQMLQNLSYVNYNNAKLKRFSSLFTHISIEFRFFTCSLTDPSLKPHKDLSSFNFNGIAHSVISKYSHFLDKKEPKRYYFLNDASFKIPLLDISDVIPHVTRRFLRVLRLKPEDVLEMLLGFQFECERVAVKSTKVESLWKIFMCASEQYKGFRHFPKSCELMASILVRHGMFREIQLLLLAMERQGISMDSKVFVSLIEGYVGVGDLERAVLVYDQMRERDLVPSLLCYRAIVDLLVRMKRTQLAFRVSLDLVEFGVSVSEGENASFENVVRLLCRDGMIQEARNFVRKLMALGFEPSSLVLNEIALEYCEQDFEDSLRFFAEVKCSPNVHTGNKIVFRSCTSFGVERANLFRLKLEHLGFMPDEVTFGILICWCCRERKLSGAFNYLSELLSRGLKPDIWCYHALISALFKEDLWKHAQDVLDEMVDMGTTPVLSTFKILLAGYCRARRFDEVKMVIREMVNRGLIESSALEDPLSKAFMIVELKTLSVRLKRDNDVEFSKTEFFDNLGNGLYLDTDLDEYDKRVTGILEDSMVPDFDFLIREECSNGNFEVAYSLTSEMARWGQELSLSVISALLKGLCSTRYNIKLCSSLLEKMPKLVNQLDQEVLNLLVQAYCKIGLTHKGWLTFNQMLEMNLSINSETFTALIKGLCKKENLRILHDCWDFALNGKWLPGLVDCISLVECLCHRGMLKEVLELLERMLVLNPESRLKFLHIFLEKLSLTGFSSIAQLFVEELLQHGCALDQIVYSHLIKGLCEEKRYKVAFTILDIMLSWKMVPFLDVSLILIPHLCKADKLQTAVELMENVLREQTTFHSDFTKRFCVTGKAGEAAIVFQNMLSKGLLPDADIYNMLLQQFCHTKNLKKVRELLGVLIRKTASLTISSYRSYVRLMCLEGKVDYALSLKKIIVQESKSDSIILYNLLIFYLFSAGKIMQVKKVLNELQEEGFLLNEVTYNFLVYGFSKCKDVSTGMHYLSAMISKELRPSYRSLNTVITSLCDIGELDKVLELSREIELKGWILGSIAQNSIVEGLLFQDKVEAAKQFLDRMVYKGLTPQSISYDNLIKRFCCLGRQDKAVDLLNVMLKKGNMPSSTSYDSVIRGFCSRNQLNQAMDFHTEMLDRNLKPSINTWDLLVQQYCQQGQPAEAAKLLLSMVQVGETPTRPMYCTVIDGYRMENNPGKASELMQMMQQSGYEPDFDAHWSLISNLNNLSDKDYNKSSQGFLSSLLAGSGFSSKKDLNAKLGSIQRFKG</sequence>
<accession>A0A5N5JB80</accession>
<dbReference type="Gene3D" id="1.25.40.10">
    <property type="entry name" value="Tetratricopeptide repeat domain"/>
    <property type="match status" value="7"/>
</dbReference>
<dbReference type="PANTHER" id="PTHR47938">
    <property type="entry name" value="RESPIRATORY COMPLEX I CHAPERONE (CIA84), PUTATIVE (AFU_ORTHOLOGUE AFUA_2G06020)-RELATED"/>
    <property type="match status" value="1"/>
</dbReference>
<feature type="repeat" description="PPR" evidence="3">
    <location>
        <begin position="1102"/>
        <end position="1136"/>
    </location>
</feature>
<feature type="repeat" description="PPR" evidence="3">
    <location>
        <begin position="410"/>
        <end position="444"/>
    </location>
</feature>
<proteinExistence type="inferred from homology"/>
<protein>
    <recommendedName>
        <fullName evidence="6">Pentacotripeptide-repeat region of PRORP domain-containing protein</fullName>
    </recommendedName>
</protein>
<feature type="repeat" description="PPR" evidence="3">
    <location>
        <begin position="375"/>
        <end position="409"/>
    </location>
</feature>
<dbReference type="InterPro" id="IPR002885">
    <property type="entry name" value="PPR_rpt"/>
</dbReference>
<reference evidence="5" key="1">
    <citation type="journal article" date="2019" name="Gigascience">
        <title>De novo genome assembly of the endangered Acer yangbiense, a plant species with extremely small populations endemic to Yunnan Province, China.</title>
        <authorList>
            <person name="Yang J."/>
            <person name="Wariss H.M."/>
            <person name="Tao L."/>
            <person name="Zhang R."/>
            <person name="Yun Q."/>
            <person name="Hollingsworth P."/>
            <person name="Dao Z."/>
            <person name="Luo G."/>
            <person name="Guo H."/>
            <person name="Ma Y."/>
            <person name="Sun W."/>
        </authorList>
    </citation>
    <scope>NUCLEOTIDE SEQUENCE [LARGE SCALE GENOMIC DNA]</scope>
    <source>
        <strain evidence="5">cv. br00</strain>
    </source>
</reference>
<keyword evidence="5" id="KW-1185">Reference proteome</keyword>
<name>A0A5N5JB80_9ROSI</name>
<evidence type="ECO:0000256" key="2">
    <source>
        <dbReference type="ARBA" id="ARBA00022737"/>
    </source>
</evidence>
<dbReference type="Pfam" id="PF13041">
    <property type="entry name" value="PPR_2"/>
    <property type="match status" value="4"/>
</dbReference>
<gene>
    <name evidence="4" type="ORF">DKX38_027049</name>
</gene>
<comment type="similarity">
    <text evidence="1">Belongs to the PPR family. P subfamily.</text>
</comment>